<evidence type="ECO:0000256" key="2">
    <source>
        <dbReference type="ARBA" id="ARBA00023015"/>
    </source>
</evidence>
<dbReference type="NCBIfam" id="TIGR02937">
    <property type="entry name" value="sigma70-ECF"/>
    <property type="match status" value="1"/>
</dbReference>
<gene>
    <name evidence="8" type="ORF">O0S08_31800</name>
</gene>
<evidence type="ECO:0000256" key="4">
    <source>
        <dbReference type="ARBA" id="ARBA00023125"/>
    </source>
</evidence>
<dbReference type="RefSeq" id="WP_269033123.1">
    <property type="nucleotide sequence ID" value="NZ_CP114040.1"/>
</dbReference>
<keyword evidence="4" id="KW-0238">DNA-binding</keyword>
<dbReference type="InterPro" id="IPR013325">
    <property type="entry name" value="RNA_pol_sigma_r2"/>
</dbReference>
<evidence type="ECO:0000256" key="5">
    <source>
        <dbReference type="ARBA" id="ARBA00023163"/>
    </source>
</evidence>
<organism evidence="8 9">
    <name type="scientific">Nannocystis punicea</name>
    <dbReference type="NCBI Taxonomy" id="2995304"/>
    <lineage>
        <taxon>Bacteria</taxon>
        <taxon>Pseudomonadati</taxon>
        <taxon>Myxococcota</taxon>
        <taxon>Polyangia</taxon>
        <taxon>Nannocystales</taxon>
        <taxon>Nannocystaceae</taxon>
        <taxon>Nannocystis</taxon>
    </lineage>
</organism>
<comment type="similarity">
    <text evidence="1">Belongs to the sigma-70 factor family. ECF subfamily.</text>
</comment>
<evidence type="ECO:0000256" key="3">
    <source>
        <dbReference type="ARBA" id="ARBA00023082"/>
    </source>
</evidence>
<dbReference type="PANTHER" id="PTHR43133">
    <property type="entry name" value="RNA POLYMERASE ECF-TYPE SIGMA FACTO"/>
    <property type="match status" value="1"/>
</dbReference>
<accession>A0ABY7GV27</accession>
<dbReference type="EMBL" id="CP114040">
    <property type="protein sequence ID" value="WAS90796.1"/>
    <property type="molecule type" value="Genomic_DNA"/>
</dbReference>
<sequence length="204" mass="23319">MLDDRALLTAWQGGDERAGRTLVERQYEAVVRFFATKDRAQAPDLIQQTLVKLVESVPRMPQDCNVRAYVLGIARHVLYDHLRATYQSAARIDFRERSVADLQPGPSSILARERQTRLLLQALRQLPLESQLLVELYYWEELTGGEVADILGMPEGTVRTRLRRARHLLEQAITRLAESPELLSSTLTDLDGWAQRVREELRSA</sequence>
<protein>
    <submittedName>
        <fullName evidence="8">Sigma-70 family RNA polymerase sigma factor</fullName>
    </submittedName>
</protein>
<evidence type="ECO:0000313" key="9">
    <source>
        <dbReference type="Proteomes" id="UP001164459"/>
    </source>
</evidence>
<proteinExistence type="inferred from homology"/>
<dbReference type="InterPro" id="IPR014284">
    <property type="entry name" value="RNA_pol_sigma-70_dom"/>
</dbReference>
<dbReference type="InterPro" id="IPR007627">
    <property type="entry name" value="RNA_pol_sigma70_r2"/>
</dbReference>
<dbReference type="Gene3D" id="1.10.10.10">
    <property type="entry name" value="Winged helix-like DNA-binding domain superfamily/Winged helix DNA-binding domain"/>
    <property type="match status" value="1"/>
</dbReference>
<dbReference type="Pfam" id="PF04542">
    <property type="entry name" value="Sigma70_r2"/>
    <property type="match status" value="1"/>
</dbReference>
<keyword evidence="9" id="KW-1185">Reference proteome</keyword>
<dbReference type="InterPro" id="IPR036388">
    <property type="entry name" value="WH-like_DNA-bd_sf"/>
</dbReference>
<dbReference type="InterPro" id="IPR039425">
    <property type="entry name" value="RNA_pol_sigma-70-like"/>
</dbReference>
<reference evidence="8" key="1">
    <citation type="submission" date="2022-11" db="EMBL/GenBank/DDBJ databases">
        <title>Minimal conservation of predation-associated metabolite biosynthetic gene clusters underscores biosynthetic potential of Myxococcota including descriptions for ten novel species: Archangium lansinium sp. nov., Myxococcus landrumus sp. nov., Nannocystis bai.</title>
        <authorList>
            <person name="Ahearne A."/>
            <person name="Stevens C."/>
            <person name="Dowd S."/>
        </authorList>
    </citation>
    <scope>NUCLEOTIDE SEQUENCE</scope>
    <source>
        <strain evidence="8">Fl3</strain>
    </source>
</reference>
<dbReference type="InterPro" id="IPR013249">
    <property type="entry name" value="RNA_pol_sigma70_r4_t2"/>
</dbReference>
<dbReference type="Pfam" id="PF08281">
    <property type="entry name" value="Sigma70_r4_2"/>
    <property type="match status" value="1"/>
</dbReference>
<feature type="domain" description="RNA polymerase sigma factor 70 region 4 type 2" evidence="7">
    <location>
        <begin position="117"/>
        <end position="166"/>
    </location>
</feature>
<evidence type="ECO:0000256" key="1">
    <source>
        <dbReference type="ARBA" id="ARBA00010641"/>
    </source>
</evidence>
<evidence type="ECO:0000313" key="8">
    <source>
        <dbReference type="EMBL" id="WAS90796.1"/>
    </source>
</evidence>
<dbReference type="SUPFAM" id="SSF88659">
    <property type="entry name" value="Sigma3 and sigma4 domains of RNA polymerase sigma factors"/>
    <property type="match status" value="1"/>
</dbReference>
<keyword evidence="5" id="KW-0804">Transcription</keyword>
<dbReference type="SUPFAM" id="SSF88946">
    <property type="entry name" value="Sigma2 domain of RNA polymerase sigma factors"/>
    <property type="match status" value="1"/>
</dbReference>
<name>A0ABY7GV27_9BACT</name>
<evidence type="ECO:0000259" key="7">
    <source>
        <dbReference type="Pfam" id="PF08281"/>
    </source>
</evidence>
<dbReference type="Gene3D" id="1.10.1740.10">
    <property type="match status" value="1"/>
</dbReference>
<dbReference type="PANTHER" id="PTHR43133:SF8">
    <property type="entry name" value="RNA POLYMERASE SIGMA FACTOR HI_1459-RELATED"/>
    <property type="match status" value="1"/>
</dbReference>
<evidence type="ECO:0000259" key="6">
    <source>
        <dbReference type="Pfam" id="PF04542"/>
    </source>
</evidence>
<feature type="domain" description="RNA polymerase sigma-70 region 2" evidence="6">
    <location>
        <begin position="29"/>
        <end position="84"/>
    </location>
</feature>
<dbReference type="InterPro" id="IPR013324">
    <property type="entry name" value="RNA_pol_sigma_r3/r4-like"/>
</dbReference>
<dbReference type="Proteomes" id="UP001164459">
    <property type="component" value="Chromosome"/>
</dbReference>
<keyword evidence="3" id="KW-0731">Sigma factor</keyword>
<keyword evidence="2" id="KW-0805">Transcription regulation</keyword>